<accession>A0A8X6X6L0</accession>
<comment type="function">
    <text evidence="8">Catalyzes the NAD-dependent dehydrogenation (oxidation) of a broad array of hydroxylated polyunsaturated fatty acids (mainly eicosanoids and docosanoids, including prostaglandins, lipoxins and resolvins), yielding their corresponding keto (oxo) metabolites. Decreases the levels of the pro-proliferative prostaglandins such as prostaglandin E2 (whose activity is increased in cancer because of an increase in the expression of cyclooxygenase 2) and generates oxo-fatty acid products that can profoundly influence cell function by abrogating pro-inflammatory cytokine expression. Converts resolvins E1, D1 and D2 to their oxo products, which represents a mode of resolvin inactivation. Resolvin E1 plays important roles during the resolution phase of acute inflammation, while resolvins D1 and D2 have a unique role in obesity-induced adipose inflammation.</text>
</comment>
<dbReference type="Pfam" id="PF13561">
    <property type="entry name" value="adh_short_C2"/>
    <property type="match status" value="1"/>
</dbReference>
<proteinExistence type="inferred from homology"/>
<comment type="catalytic activity">
    <reaction evidence="15">
        <text>resolvin D2 + NAD(+) = 7-oxoresolvin D2 + NADH + H(+)</text>
        <dbReference type="Rhea" id="RHEA:53584"/>
        <dbReference type="ChEBI" id="CHEBI:15378"/>
        <dbReference type="ChEBI" id="CHEBI:57540"/>
        <dbReference type="ChEBI" id="CHEBI:57945"/>
        <dbReference type="ChEBI" id="CHEBI:133367"/>
        <dbReference type="ChEBI" id="CHEBI:137497"/>
    </reaction>
    <physiologicalReaction direction="left-to-right" evidence="15">
        <dbReference type="Rhea" id="RHEA:53585"/>
    </physiologicalReaction>
</comment>
<comment type="catalytic activity">
    <reaction evidence="13">
        <text>(11R)-hydroxy-(5Z,8Z,12E,14Z)-eicosatetraenoate + NAD(+) = 11-oxo-(5Z,8Z,12E,14Z)-eicosatetraenoate + NADH + H(+)</text>
        <dbReference type="Rhea" id="RHEA:48640"/>
        <dbReference type="ChEBI" id="CHEBI:15378"/>
        <dbReference type="ChEBI" id="CHEBI:57540"/>
        <dbReference type="ChEBI" id="CHEBI:57945"/>
        <dbReference type="ChEBI" id="CHEBI:78836"/>
        <dbReference type="ChEBI" id="CHEBI:90697"/>
    </reaction>
    <physiologicalReaction direction="left-to-right" evidence="13">
        <dbReference type="Rhea" id="RHEA:48641"/>
    </physiologicalReaction>
</comment>
<evidence type="ECO:0000256" key="1">
    <source>
        <dbReference type="ARBA" id="ARBA00006484"/>
    </source>
</evidence>
<evidence type="ECO:0000256" key="5">
    <source>
        <dbReference type="ARBA" id="ARBA00040276"/>
    </source>
</evidence>
<dbReference type="InterPro" id="IPR036291">
    <property type="entry name" value="NAD(P)-bd_dom_sf"/>
</dbReference>
<dbReference type="PRINTS" id="PR00080">
    <property type="entry name" value="SDRFAMILY"/>
</dbReference>
<gene>
    <name evidence="23" type="primary">HPGD</name>
    <name evidence="23" type="ORF">TNIN_77361</name>
</gene>
<dbReference type="PANTHER" id="PTHR44229:SF4">
    <property type="entry name" value="15-HYDROXYPROSTAGLANDIN DEHYDROGENASE [NAD(+)]"/>
    <property type="match status" value="1"/>
</dbReference>
<dbReference type="PROSITE" id="PS00061">
    <property type="entry name" value="ADH_SHORT"/>
    <property type="match status" value="1"/>
</dbReference>
<evidence type="ECO:0000313" key="23">
    <source>
        <dbReference type="EMBL" id="GFY46964.1"/>
    </source>
</evidence>
<evidence type="ECO:0000256" key="16">
    <source>
        <dbReference type="ARBA" id="ARBA00048535"/>
    </source>
</evidence>
<comment type="caution">
    <text evidence="23">The sequence shown here is derived from an EMBL/GenBank/DDBJ whole genome shotgun (WGS) entry which is preliminary data.</text>
</comment>
<evidence type="ECO:0000313" key="24">
    <source>
        <dbReference type="Proteomes" id="UP000886998"/>
    </source>
</evidence>
<dbReference type="Pfam" id="PF00106">
    <property type="entry name" value="adh_short"/>
    <property type="match status" value="1"/>
</dbReference>
<evidence type="ECO:0000256" key="19">
    <source>
        <dbReference type="ARBA" id="ARBA00048921"/>
    </source>
</evidence>
<evidence type="ECO:0000256" key="4">
    <source>
        <dbReference type="ARBA" id="ARBA00039060"/>
    </source>
</evidence>
<comment type="catalytic activity">
    <reaction evidence="20">
        <text>(15S)-hydroxy-(5Z,8Z,11Z,13E)-eicosatetraenoate + NAD(+) = 15-oxo-(5Z,8Z,11Z,13E)-eicosatetraenoate + NADH + H(+)</text>
        <dbReference type="Rhea" id="RHEA:23260"/>
        <dbReference type="ChEBI" id="CHEBI:15378"/>
        <dbReference type="ChEBI" id="CHEBI:57409"/>
        <dbReference type="ChEBI" id="CHEBI:57410"/>
        <dbReference type="ChEBI" id="CHEBI:57540"/>
        <dbReference type="ChEBI" id="CHEBI:57945"/>
        <dbReference type="EC" id="1.1.1.232"/>
    </reaction>
    <physiologicalReaction direction="left-to-right" evidence="20">
        <dbReference type="Rhea" id="RHEA:23261"/>
    </physiologicalReaction>
</comment>
<sequence length="268" mass="29676">MNFTGKVAIVTGGAQGIGKAYANALLNIGMKVCVCDILEEQAKKFIESLPTEQRNNIIFQKCDVSSFAEFKNAFDKVISAFGRIDMLVNNAGIMNEKNFQKVIEVNILSNSPPSAVVHQHIINAHFQVQTWLGNHLEPQEKGWILRNEFLEPIKTVLLPALGGLEPCFLAPVYCATKHAVVGLTKSFGHEYHFKKTGIKVNAVCPGPIETDLSRTFTEKTIDAEEAKKFIASLTTIKPEEVAKALLQLLQDDKNGAFIRIDFKGLRYA</sequence>
<comment type="catalytic activity">
    <reaction evidence="11">
        <text>14-hydroxy-(4Z,7Z,10Z,12E,16Z,19Z)-docosahexaenoate + NAD(+) = 14-oxo-(4Z,7Z,10Z,12E,16Z,19Z)-docosahexaenoate + NADH + H(+)</text>
        <dbReference type="Rhea" id="RHEA:48952"/>
        <dbReference type="ChEBI" id="CHEBI:15378"/>
        <dbReference type="ChEBI" id="CHEBI:57540"/>
        <dbReference type="ChEBI" id="CHEBI:57945"/>
        <dbReference type="ChEBI" id="CHEBI:90866"/>
        <dbReference type="ChEBI" id="CHEBI:90867"/>
    </reaction>
    <physiologicalReaction direction="left-to-right" evidence="11">
        <dbReference type="Rhea" id="RHEA:48953"/>
    </physiologicalReaction>
</comment>
<evidence type="ECO:0000256" key="3">
    <source>
        <dbReference type="ARBA" id="ARBA00038968"/>
    </source>
</evidence>
<evidence type="ECO:0000256" key="11">
    <source>
        <dbReference type="ARBA" id="ARBA00048008"/>
    </source>
</evidence>
<dbReference type="SUPFAM" id="SSF51735">
    <property type="entry name" value="NAD(P)-binding Rossmann-fold domains"/>
    <property type="match status" value="1"/>
</dbReference>
<name>A0A8X6X6L0_9ARAC</name>
<reference evidence="23" key="1">
    <citation type="submission" date="2020-08" db="EMBL/GenBank/DDBJ databases">
        <title>Multicomponent nature underlies the extraordinary mechanical properties of spider dragline silk.</title>
        <authorList>
            <person name="Kono N."/>
            <person name="Nakamura H."/>
            <person name="Mori M."/>
            <person name="Yoshida Y."/>
            <person name="Ohtoshi R."/>
            <person name="Malay A.D."/>
            <person name="Moran D.A.P."/>
            <person name="Tomita M."/>
            <person name="Numata K."/>
            <person name="Arakawa K."/>
        </authorList>
    </citation>
    <scope>NUCLEOTIDE SEQUENCE</scope>
</reference>
<dbReference type="EC" id="1.1.1.232" evidence="4"/>
<evidence type="ECO:0000256" key="14">
    <source>
        <dbReference type="ARBA" id="ARBA00048170"/>
    </source>
</evidence>
<comment type="catalytic activity">
    <reaction evidence="21">
        <text>resolvin E1 + NAD(+) = 18-oxo-resolvin E1 + NADH + H(+)</text>
        <dbReference type="Rhea" id="RHEA:49244"/>
        <dbReference type="ChEBI" id="CHEBI:15378"/>
        <dbReference type="ChEBI" id="CHEBI:57540"/>
        <dbReference type="ChEBI" id="CHEBI:57945"/>
        <dbReference type="ChEBI" id="CHEBI:91000"/>
        <dbReference type="ChEBI" id="CHEBI:91001"/>
    </reaction>
    <physiologicalReaction direction="left-to-right" evidence="21">
        <dbReference type="Rhea" id="RHEA:49245"/>
    </physiologicalReaction>
</comment>
<evidence type="ECO:0000256" key="12">
    <source>
        <dbReference type="ARBA" id="ARBA00048140"/>
    </source>
</evidence>
<dbReference type="PANTHER" id="PTHR44229">
    <property type="entry name" value="15-HYDROXYPROSTAGLANDIN DEHYDROGENASE [NAD(+)]"/>
    <property type="match status" value="1"/>
</dbReference>
<comment type="catalytic activity">
    <reaction evidence="16">
        <text>lipoxin A4 + NAD(+) = 15-oxo-(5S,6R)-dihydroxy-(7E,9E,11Z,13E)-eicosatetraenoate + NADH + H(+)</text>
        <dbReference type="Rhea" id="RHEA:41572"/>
        <dbReference type="ChEBI" id="CHEBI:15378"/>
        <dbReference type="ChEBI" id="CHEBI:57540"/>
        <dbReference type="ChEBI" id="CHEBI:57945"/>
        <dbReference type="ChEBI" id="CHEBI:67026"/>
        <dbReference type="ChEBI" id="CHEBI:78311"/>
    </reaction>
    <physiologicalReaction direction="left-to-right" evidence="16">
        <dbReference type="Rhea" id="RHEA:41573"/>
    </physiologicalReaction>
</comment>
<dbReference type="InterPro" id="IPR020904">
    <property type="entry name" value="Sc_DH/Rdtase_CS"/>
</dbReference>
<dbReference type="Gene3D" id="3.40.50.720">
    <property type="entry name" value="NAD(P)-binding Rossmann-like Domain"/>
    <property type="match status" value="1"/>
</dbReference>
<evidence type="ECO:0000256" key="20">
    <source>
        <dbReference type="ARBA" id="ARBA00049151"/>
    </source>
</evidence>
<evidence type="ECO:0000256" key="22">
    <source>
        <dbReference type="RuleBase" id="RU000363"/>
    </source>
</evidence>
<evidence type="ECO:0000256" key="8">
    <source>
        <dbReference type="ARBA" id="ARBA00045705"/>
    </source>
</evidence>
<comment type="catalytic activity">
    <reaction evidence="10">
        <text>resolvin D1 + NAD(+) = 8-oxoresolvin D1 + NADH + H(+)</text>
        <dbReference type="Rhea" id="RHEA:50124"/>
        <dbReference type="ChEBI" id="CHEBI:15378"/>
        <dbReference type="ChEBI" id="CHEBI:57540"/>
        <dbReference type="ChEBI" id="CHEBI:57945"/>
        <dbReference type="ChEBI" id="CHEBI:132079"/>
        <dbReference type="ChEBI" id="CHEBI:132080"/>
    </reaction>
    <physiologicalReaction direction="left-to-right" evidence="10">
        <dbReference type="Rhea" id="RHEA:50125"/>
    </physiologicalReaction>
</comment>
<dbReference type="AlphaFoldDB" id="A0A8X6X6L0"/>
<dbReference type="GO" id="GO:0005737">
    <property type="term" value="C:cytoplasm"/>
    <property type="evidence" value="ECO:0007669"/>
    <property type="project" value="TreeGrafter"/>
</dbReference>
<dbReference type="Proteomes" id="UP000886998">
    <property type="component" value="Unassembled WGS sequence"/>
</dbReference>
<evidence type="ECO:0000256" key="21">
    <source>
        <dbReference type="ARBA" id="ARBA00049188"/>
    </source>
</evidence>
<evidence type="ECO:0000256" key="17">
    <source>
        <dbReference type="ARBA" id="ARBA00048611"/>
    </source>
</evidence>
<dbReference type="EMBL" id="BMAV01005688">
    <property type="protein sequence ID" value="GFY46964.1"/>
    <property type="molecule type" value="Genomic_DNA"/>
</dbReference>
<keyword evidence="2" id="KW-0560">Oxidoreductase</keyword>
<dbReference type="OrthoDB" id="6427306at2759"/>
<evidence type="ECO:0000256" key="10">
    <source>
        <dbReference type="ARBA" id="ARBA00047672"/>
    </source>
</evidence>
<dbReference type="PRINTS" id="PR00081">
    <property type="entry name" value="GDHRDH"/>
</dbReference>
<comment type="catalytic activity">
    <reaction evidence="19">
        <text>resolvin D2 + NAD(+) = 16-oxoresolvin D2 + NADH + H(+)</text>
        <dbReference type="Rhea" id="RHEA:53588"/>
        <dbReference type="ChEBI" id="CHEBI:15378"/>
        <dbReference type="ChEBI" id="CHEBI:57540"/>
        <dbReference type="ChEBI" id="CHEBI:57945"/>
        <dbReference type="ChEBI" id="CHEBI:133367"/>
        <dbReference type="ChEBI" id="CHEBI:137498"/>
    </reaction>
    <physiologicalReaction direction="left-to-right" evidence="19">
        <dbReference type="Rhea" id="RHEA:53589"/>
    </physiologicalReaction>
</comment>
<comment type="catalytic activity">
    <reaction evidence="18">
        <text>prostaglandin E2 + NAD(+) = 15-oxoprostaglandin E2 + NADH + H(+)</text>
        <dbReference type="Rhea" id="RHEA:11876"/>
        <dbReference type="ChEBI" id="CHEBI:15378"/>
        <dbReference type="ChEBI" id="CHEBI:57400"/>
        <dbReference type="ChEBI" id="CHEBI:57540"/>
        <dbReference type="ChEBI" id="CHEBI:57945"/>
        <dbReference type="ChEBI" id="CHEBI:606564"/>
        <dbReference type="EC" id="1.1.1.141"/>
    </reaction>
    <physiologicalReaction direction="left-to-right" evidence="18">
        <dbReference type="Rhea" id="RHEA:11877"/>
    </physiologicalReaction>
</comment>
<organism evidence="23 24">
    <name type="scientific">Trichonephila inaurata madagascariensis</name>
    <dbReference type="NCBI Taxonomy" id="2747483"/>
    <lineage>
        <taxon>Eukaryota</taxon>
        <taxon>Metazoa</taxon>
        <taxon>Ecdysozoa</taxon>
        <taxon>Arthropoda</taxon>
        <taxon>Chelicerata</taxon>
        <taxon>Arachnida</taxon>
        <taxon>Araneae</taxon>
        <taxon>Araneomorphae</taxon>
        <taxon>Entelegynae</taxon>
        <taxon>Araneoidea</taxon>
        <taxon>Nephilidae</taxon>
        <taxon>Trichonephila</taxon>
        <taxon>Trichonephila inaurata</taxon>
    </lineage>
</organism>
<evidence type="ECO:0000256" key="18">
    <source>
        <dbReference type="ARBA" id="ARBA00048739"/>
    </source>
</evidence>
<evidence type="ECO:0000256" key="6">
    <source>
        <dbReference type="ARBA" id="ARBA00041812"/>
    </source>
</evidence>
<comment type="catalytic activity">
    <reaction evidence="17">
        <text>prostaglandin A1 + NAD(+) = 15-oxo-prostaglandin A1 + NADH + H(+)</text>
        <dbReference type="Rhea" id="RHEA:41263"/>
        <dbReference type="ChEBI" id="CHEBI:15378"/>
        <dbReference type="ChEBI" id="CHEBI:57398"/>
        <dbReference type="ChEBI" id="CHEBI:57540"/>
        <dbReference type="ChEBI" id="CHEBI:57945"/>
        <dbReference type="ChEBI" id="CHEBI:85072"/>
    </reaction>
    <physiologicalReaction direction="left-to-right" evidence="17">
        <dbReference type="Rhea" id="RHEA:41264"/>
    </physiologicalReaction>
</comment>
<dbReference type="EC" id="1.1.1.141" evidence="3"/>
<comment type="catalytic activity">
    <reaction evidence="9">
        <text>prostaglandin E1 + NAD(+) = 15-oxoprostaglandin E1 + NADH + H(+)</text>
        <dbReference type="Rhea" id="RHEA:16477"/>
        <dbReference type="ChEBI" id="CHEBI:15378"/>
        <dbReference type="ChEBI" id="CHEBI:57397"/>
        <dbReference type="ChEBI" id="CHEBI:57401"/>
        <dbReference type="ChEBI" id="CHEBI:57540"/>
        <dbReference type="ChEBI" id="CHEBI:57945"/>
    </reaction>
    <physiologicalReaction direction="left-to-right" evidence="9">
        <dbReference type="Rhea" id="RHEA:16478"/>
    </physiologicalReaction>
</comment>
<comment type="catalytic activity">
    <reaction evidence="14">
        <text>resolvin D1 + NAD(+) = 17-oxoresolvin D1 + NADH + H(+)</text>
        <dbReference type="Rhea" id="RHEA:50128"/>
        <dbReference type="ChEBI" id="CHEBI:15378"/>
        <dbReference type="ChEBI" id="CHEBI:57540"/>
        <dbReference type="ChEBI" id="CHEBI:57945"/>
        <dbReference type="ChEBI" id="CHEBI:132079"/>
        <dbReference type="ChEBI" id="CHEBI:132081"/>
    </reaction>
    <physiologicalReaction direction="left-to-right" evidence="14">
        <dbReference type="Rhea" id="RHEA:50129"/>
    </physiologicalReaction>
</comment>
<evidence type="ECO:0000256" key="9">
    <source>
        <dbReference type="ARBA" id="ARBA00047325"/>
    </source>
</evidence>
<evidence type="ECO:0000256" key="7">
    <source>
        <dbReference type="ARBA" id="ARBA00042026"/>
    </source>
</evidence>
<comment type="similarity">
    <text evidence="1 22">Belongs to the short-chain dehydrogenases/reductases (SDR) family.</text>
</comment>
<dbReference type="GO" id="GO:0047034">
    <property type="term" value="F:15-hydroxyicosatetraenoate dehydrogenase activity"/>
    <property type="evidence" value="ECO:0007669"/>
    <property type="project" value="UniProtKB-EC"/>
</dbReference>
<dbReference type="GO" id="GO:0016404">
    <property type="term" value="F:15-hydroxyprostaglandin dehydrogenase (NAD+) activity"/>
    <property type="evidence" value="ECO:0007669"/>
    <property type="project" value="UniProtKB-EC"/>
</dbReference>
<keyword evidence="24" id="KW-1185">Reference proteome</keyword>
<comment type="catalytic activity">
    <reaction evidence="12">
        <text>15-oxo-(5S,6R)-dihydroxy-(7E,9E,11Z)-eicosatrienoate + NADH + H(+) = (5S,6R,15S)-trihydroxy-(7E,9E,11Z)-eicosatrienoate + NAD(+)</text>
        <dbReference type="Rhea" id="RHEA:41596"/>
        <dbReference type="ChEBI" id="CHEBI:15378"/>
        <dbReference type="ChEBI" id="CHEBI:57540"/>
        <dbReference type="ChEBI" id="CHEBI:57945"/>
        <dbReference type="ChEBI" id="CHEBI:78325"/>
        <dbReference type="ChEBI" id="CHEBI:78329"/>
    </reaction>
    <physiologicalReaction direction="left-to-right" evidence="12">
        <dbReference type="Rhea" id="RHEA:41597"/>
    </physiologicalReaction>
</comment>
<dbReference type="InterPro" id="IPR002347">
    <property type="entry name" value="SDR_fam"/>
</dbReference>
<evidence type="ECO:0000256" key="2">
    <source>
        <dbReference type="ARBA" id="ARBA00023002"/>
    </source>
</evidence>
<evidence type="ECO:0000256" key="15">
    <source>
        <dbReference type="ARBA" id="ARBA00048393"/>
    </source>
</evidence>
<evidence type="ECO:0000256" key="13">
    <source>
        <dbReference type="ARBA" id="ARBA00048144"/>
    </source>
</evidence>
<protein>
    <recommendedName>
        <fullName evidence="5">15-hydroxyprostaglandin dehydrogenase [NAD(+)]</fullName>
        <ecNumber evidence="3">1.1.1.141</ecNumber>
        <ecNumber evidence="4">1.1.1.232</ecNumber>
    </recommendedName>
    <alternativeName>
        <fullName evidence="7">Eicosanoid/docosanoid dehydrogenase [NAD(+)]</fullName>
    </alternativeName>
    <alternativeName>
        <fullName evidence="6">Prostaglandin dehydrogenase 1</fullName>
    </alternativeName>
</protein>